<dbReference type="KEGG" id="epl:P4G45_02735"/>
<dbReference type="InterPro" id="IPR002763">
    <property type="entry name" value="DUF72"/>
</dbReference>
<dbReference type="InterPro" id="IPR036520">
    <property type="entry name" value="UPF0759_sf"/>
</dbReference>
<evidence type="ECO:0000313" key="1">
    <source>
        <dbReference type="EMBL" id="XBH10658.1"/>
    </source>
</evidence>
<reference evidence="1" key="1">
    <citation type="submission" date="2023-03" db="EMBL/GenBank/DDBJ databases">
        <title>Edaphobacter sp.</title>
        <authorList>
            <person name="Huber K.J."/>
            <person name="Papendorf J."/>
            <person name="Pilke C."/>
            <person name="Bunk B."/>
            <person name="Sproeer C."/>
            <person name="Pester M."/>
        </authorList>
    </citation>
    <scope>NUCLEOTIDE SEQUENCE</scope>
    <source>
        <strain evidence="1">DSM 109919</strain>
        <strain evidence="2">DSM 109920</strain>
    </source>
</reference>
<evidence type="ECO:0000313" key="2">
    <source>
        <dbReference type="EMBL" id="XBH14086.1"/>
    </source>
</evidence>
<dbReference type="PANTHER" id="PTHR30348">
    <property type="entry name" value="UNCHARACTERIZED PROTEIN YECE"/>
    <property type="match status" value="1"/>
</dbReference>
<organism evidence="1">
    <name type="scientific">Edaphobacter paludis</name>
    <dbReference type="NCBI Taxonomy" id="3035702"/>
    <lineage>
        <taxon>Bacteria</taxon>
        <taxon>Pseudomonadati</taxon>
        <taxon>Acidobacteriota</taxon>
        <taxon>Terriglobia</taxon>
        <taxon>Terriglobales</taxon>
        <taxon>Acidobacteriaceae</taxon>
        <taxon>Edaphobacter</taxon>
    </lineage>
</organism>
<dbReference type="Pfam" id="PF01904">
    <property type="entry name" value="DUF72"/>
    <property type="match status" value="1"/>
</dbReference>
<dbReference type="EMBL" id="CP121195">
    <property type="protein sequence ID" value="XBH14086.1"/>
    <property type="molecule type" value="Genomic_DNA"/>
</dbReference>
<sequence>MPTCVDPHLRCCIQPEMDRDTTAACGATGRVRIGISGWRYAGWRGVFYPKGLVQRRELEFAANAFDTVEINGTFYSLQRPQSFAAWASETPEDMVFSLKGSRYITHMLKLRNCQVPLANYFGSGMLALGKKFGPVLWQFPPQMKYERDRFAAFFQLLPRSLKQAAALARRHADRMKDPAAIRVQKDLQDLPLRHCVEIRHESFVVPDFVDLLREYDIGLVVADTVEWPLLMDVTADFVYCRLHGSEELYASGYGDAALDVWAQRIATWASGGQPEGRRASAVGADVCPRDVYVYFDNDIKVRAPFDAQGLRDRVDKLLGTSFTRSSPVSPFV</sequence>
<dbReference type="Gene3D" id="3.20.20.410">
    <property type="entry name" value="Protein of unknown function UPF0759"/>
    <property type="match status" value="1"/>
</dbReference>
<protein>
    <submittedName>
        <fullName evidence="1">DUF72 domain-containing protein</fullName>
    </submittedName>
</protein>
<proteinExistence type="predicted"/>
<dbReference type="AlphaFoldDB" id="A0AAU7CYU5"/>
<dbReference type="EMBL" id="CP121194">
    <property type="protein sequence ID" value="XBH10658.1"/>
    <property type="molecule type" value="Genomic_DNA"/>
</dbReference>
<dbReference type="RefSeq" id="WP_348268164.1">
    <property type="nucleotide sequence ID" value="NZ_CP121194.1"/>
</dbReference>
<gene>
    <name evidence="1" type="ORF">P4G45_02735</name>
    <name evidence="2" type="ORF">P8936_02710</name>
</gene>
<accession>A0AAU7CYU5</accession>
<accession>A0AAU7DBA7</accession>
<dbReference type="PANTHER" id="PTHR30348:SF4">
    <property type="entry name" value="DUF72 DOMAIN-CONTAINING PROTEIN"/>
    <property type="match status" value="1"/>
</dbReference>
<dbReference type="SUPFAM" id="SSF117396">
    <property type="entry name" value="TM1631-like"/>
    <property type="match status" value="1"/>
</dbReference>
<name>A0AAU7CYU5_9BACT</name>